<dbReference type="Pfam" id="PF08100">
    <property type="entry name" value="Dimerisation"/>
    <property type="match status" value="1"/>
</dbReference>
<feature type="domain" description="O-methyltransferase C-terminal" evidence="5">
    <location>
        <begin position="118"/>
        <end position="334"/>
    </location>
</feature>
<dbReference type="SUPFAM" id="SSF53335">
    <property type="entry name" value="S-adenosyl-L-methionine-dependent methyltransferases"/>
    <property type="match status" value="1"/>
</dbReference>
<gene>
    <name evidence="7" type="ORF">F0U60_34950</name>
</gene>
<dbReference type="Gene3D" id="1.10.10.10">
    <property type="entry name" value="Winged helix-like DNA-binding domain superfamily/Winged helix DNA-binding domain"/>
    <property type="match status" value="1"/>
</dbReference>
<dbReference type="Gene3D" id="1.10.287.1350">
    <property type="match status" value="1"/>
</dbReference>
<evidence type="ECO:0000259" key="6">
    <source>
        <dbReference type="Pfam" id="PF08100"/>
    </source>
</evidence>
<dbReference type="InterPro" id="IPR012967">
    <property type="entry name" value="COMT_dimerisation"/>
</dbReference>
<dbReference type="InterPro" id="IPR001077">
    <property type="entry name" value="COMT_C"/>
</dbReference>
<proteinExistence type="predicted"/>
<dbReference type="InterPro" id="IPR014710">
    <property type="entry name" value="RmlC-like_jellyroll"/>
</dbReference>
<dbReference type="PANTHER" id="PTHR43712">
    <property type="entry name" value="PUTATIVE (AFU_ORTHOLOGUE AFUA_4G14580)-RELATED"/>
    <property type="match status" value="1"/>
</dbReference>
<evidence type="ECO:0000256" key="2">
    <source>
        <dbReference type="ARBA" id="ARBA00022679"/>
    </source>
</evidence>
<evidence type="ECO:0000313" key="8">
    <source>
        <dbReference type="Proteomes" id="UP001611383"/>
    </source>
</evidence>
<feature type="region of interest" description="Disordered" evidence="4">
    <location>
        <begin position="357"/>
        <end position="377"/>
    </location>
</feature>
<dbReference type="PANTHER" id="PTHR43712:SF2">
    <property type="entry name" value="O-METHYLTRANSFERASE CICE"/>
    <property type="match status" value="1"/>
</dbReference>
<organism evidence="7 8">
    <name type="scientific">Archangium minus</name>
    <dbReference type="NCBI Taxonomy" id="83450"/>
    <lineage>
        <taxon>Bacteria</taxon>
        <taxon>Pseudomonadati</taxon>
        <taxon>Myxococcota</taxon>
        <taxon>Myxococcia</taxon>
        <taxon>Myxococcales</taxon>
        <taxon>Cystobacterineae</taxon>
        <taxon>Archangiaceae</taxon>
        <taxon>Archangium</taxon>
    </lineage>
</organism>
<dbReference type="InterPro" id="IPR036390">
    <property type="entry name" value="WH_DNA-bd_sf"/>
</dbReference>
<sequence length="503" mass="54008">MVRAMSNHHRPVLPPSRQLSQHIISLWVPQAIHAASELGIADALAAGPATSHEVSGKLGTHPEATLRLMKALVALGLLSLSEGRFSLTELGQCLASDTPTSVRSWSRLMGGAWVWRTWGQLTTCVRTGHAAGVGEAARASDTELFDAMAKDGETAAIFNQAMAELTRDAAPGIVDAIDWGGVERVVDVGGGSGELLCAVLEAHPHLRGDVFDLEHARAGALALLAKRGLTGRASFTVGNLFDTRPPSAGVLLLKSVIHTWDDARSLQILTRCREAMGPRDRLVLVEPPAPAPDASLPGTLAWMMAFSDLNMLVNTGGKERTEAEYRALLEQAGLRVIGVRPTSDGIFSVFEAVNMSRQGGGAPREEPNMNAGSGPHSIDTTYVHLGDGGTATPIEVTESFWSDLSQGRHPELERGRLISHFSFDEDWSTWEMHPHGDEIVLLLSGAVDFVLEQGPREKVVRLRTPGSFVLVPRGVWHTAKALERSSILAITAGEGTQHRPVTR</sequence>
<evidence type="ECO:0000256" key="3">
    <source>
        <dbReference type="ARBA" id="ARBA00022691"/>
    </source>
</evidence>
<evidence type="ECO:0000256" key="1">
    <source>
        <dbReference type="ARBA" id="ARBA00022603"/>
    </source>
</evidence>
<dbReference type="SUPFAM" id="SSF51182">
    <property type="entry name" value="RmlC-like cupins"/>
    <property type="match status" value="1"/>
</dbReference>
<dbReference type="InterPro" id="IPR016461">
    <property type="entry name" value="COMT-like"/>
</dbReference>
<evidence type="ECO:0000313" key="7">
    <source>
        <dbReference type="EMBL" id="WNG48740.1"/>
    </source>
</evidence>
<evidence type="ECO:0000256" key="4">
    <source>
        <dbReference type="SAM" id="MobiDB-lite"/>
    </source>
</evidence>
<dbReference type="PROSITE" id="PS51683">
    <property type="entry name" value="SAM_OMT_II"/>
    <property type="match status" value="1"/>
</dbReference>
<keyword evidence="3" id="KW-0949">S-adenosyl-L-methionine</keyword>
<dbReference type="CDD" id="cd02440">
    <property type="entry name" value="AdoMet_MTases"/>
    <property type="match status" value="1"/>
</dbReference>
<reference evidence="7 8" key="1">
    <citation type="submission" date="2019-08" db="EMBL/GenBank/DDBJ databases">
        <title>Archangium and Cystobacter genomes.</title>
        <authorList>
            <person name="Chen I.-C.K."/>
            <person name="Wielgoss S."/>
        </authorList>
    </citation>
    <scope>NUCLEOTIDE SEQUENCE [LARGE SCALE GENOMIC DNA]</scope>
    <source>
        <strain evidence="7 8">Cbm 6</strain>
    </source>
</reference>
<dbReference type="InterPro" id="IPR029063">
    <property type="entry name" value="SAM-dependent_MTases_sf"/>
</dbReference>
<keyword evidence="1" id="KW-0489">Methyltransferase</keyword>
<dbReference type="InterPro" id="IPR011051">
    <property type="entry name" value="RmlC_Cupin_sf"/>
</dbReference>
<name>A0ABY9WZZ3_9BACT</name>
<accession>A0ABY9WZZ3</accession>
<dbReference type="Gene3D" id="3.40.50.150">
    <property type="entry name" value="Vaccinia Virus protein VP39"/>
    <property type="match status" value="1"/>
</dbReference>
<evidence type="ECO:0000259" key="5">
    <source>
        <dbReference type="Pfam" id="PF00891"/>
    </source>
</evidence>
<keyword evidence="2" id="KW-0808">Transferase</keyword>
<evidence type="ECO:0008006" key="9">
    <source>
        <dbReference type="Google" id="ProtNLM"/>
    </source>
</evidence>
<dbReference type="Pfam" id="PF00891">
    <property type="entry name" value="Methyltransf_2"/>
    <property type="match status" value="1"/>
</dbReference>
<dbReference type="SUPFAM" id="SSF46785">
    <property type="entry name" value="Winged helix' DNA-binding domain"/>
    <property type="match status" value="1"/>
</dbReference>
<protein>
    <recommendedName>
        <fullName evidence="9">O-methyltransferase</fullName>
    </recommendedName>
</protein>
<feature type="domain" description="O-methyltransferase dimerisation" evidence="6">
    <location>
        <begin position="21"/>
        <end position="96"/>
    </location>
</feature>
<dbReference type="Proteomes" id="UP001611383">
    <property type="component" value="Chromosome"/>
</dbReference>
<dbReference type="EMBL" id="CP043494">
    <property type="protein sequence ID" value="WNG48740.1"/>
    <property type="molecule type" value="Genomic_DNA"/>
</dbReference>
<dbReference type="Gene3D" id="2.60.120.10">
    <property type="entry name" value="Jelly Rolls"/>
    <property type="match status" value="1"/>
</dbReference>
<keyword evidence="8" id="KW-1185">Reference proteome</keyword>
<dbReference type="InterPro" id="IPR036388">
    <property type="entry name" value="WH-like_DNA-bd_sf"/>
</dbReference>